<dbReference type="EMBL" id="JANHOG010000053">
    <property type="protein sequence ID" value="KAJ3558974.1"/>
    <property type="molecule type" value="Genomic_DNA"/>
</dbReference>
<evidence type="ECO:0000313" key="2">
    <source>
        <dbReference type="Proteomes" id="UP001148662"/>
    </source>
</evidence>
<evidence type="ECO:0000313" key="1">
    <source>
        <dbReference type="EMBL" id="KAJ3558974.1"/>
    </source>
</evidence>
<protein>
    <submittedName>
        <fullName evidence="1">Uncharacterized protein</fullName>
    </submittedName>
</protein>
<gene>
    <name evidence="1" type="ORF">NM688_g620</name>
</gene>
<sequence length="1278" mass="145282">MLPGTQTIRFRRPQTQTESVPTVRKNRHAGILQDQLRRSQKAPWNPSLSLAFRLFVLVRVMAAMYANINDCDEVFNFWEPLHYLHRGHGFQTWETSPVYSIRSWAYILLHLWPAKLTNFLLGPEKRPAFFAIRVVLAFVSSFCEAFLYRTITDKINYRAGRYFLFLMLLNAGMWNASVSFLPSSFAMYANAIAFSYAMEPANNKNMRRALFATLYFATGALVGWPFALAVAIPFVFEELFLYGTDTVSPMQRSSWMITRWTRLIKCGLVSLLLLIPVVAFDTLFYGKLTIVPWNIVKYNVLPDAARGPTLYGSEPVGFYIHNLLLNMNVILPFALASLPALLVTHRIDFKRLGDRAGPERSSPYTLLTMRLAPMYVWFAIMFTQAHKEERFMYPVYPLICFNAAVTIYLIRGWMETIFIKVTKSPYRASKTPMFSRFTLSVVSASIILSASRIAAQWVYYHAPMSVVAHFEAYELPLVLNNTGLIRLPLKFADRKHIPENAEDDIRVDYDMLSPFELKLCYGKDWHRFPGNYLVPDSVKVEWIKSEFDGMLPGHFTPTPREGGLMDRLKGTHAIPYGLNDLNKEEPSFYVDVSTCDYLVDSYFPLHLDVSPLEPAYVADSETWERVKCERFLDARHSSLMTRTLWMPGSRWQSLNNYGEICLLKTIERMEEKERRFTLKDRVDAASLLETWSEIVATDAVNPDCGIWQGREFRSRRYARDLVSRTIRIRRHTGRRSALACKGYYLEFVARRCRECLLVHSVVVRVVELNGHNHHESSSLWTLEGLATKTMGKSQMPHSARACPTGKVVVRIRVPIDKTGRQAAAVARKIILFSSSMELRGMASRRTVLDALCPSFPSDHHLLAARSRGRSPRLYPDVVRRQSCRTQWLRRSASYSCKSRYTQIHFCAMYAVSVWDWGLCLPREWRFIWKTRWTPVKIAYLFCRYWVLAVVPYLLYCFCVDHPLDECERIFRIPVGLAIWNQVSAEVILLIRTYAFFNRNIYVLVLLVSALAGVVAYQLYVDTSQMLLLPFMGSPGSPGPCFPMSKPHSADLLGFFIAPLLYDTLVTVMTVVKAFAIRRRSGGSSSRLIQTFLREGVFYYILISIANLINGIFYLQPRQAISAICIPLSVMLSPVLACRLILDLRERGSETVAQSTGTMAFTAGNSSTKSTKSSPGSPFSGFGFGSMPRSASKVLVRPQGVVLSTMGSIAGDAMASASGLELDNLGALSIAKNPDLESGYPDDMDIGLESPVSGIRVDVEKTTMTHSSWDPFERQSLYH</sequence>
<comment type="caution">
    <text evidence="1">The sequence shown here is derived from an EMBL/GenBank/DDBJ whole genome shotgun (WGS) entry which is preliminary data.</text>
</comment>
<name>A0ACC1TDU4_9APHY</name>
<accession>A0ACC1TDU4</accession>
<keyword evidence="2" id="KW-1185">Reference proteome</keyword>
<reference evidence="1" key="1">
    <citation type="submission" date="2022-07" db="EMBL/GenBank/DDBJ databases">
        <title>Genome Sequence of Phlebia brevispora.</title>
        <authorList>
            <person name="Buettner E."/>
        </authorList>
    </citation>
    <scope>NUCLEOTIDE SEQUENCE</scope>
    <source>
        <strain evidence="1">MPL23</strain>
    </source>
</reference>
<organism evidence="1 2">
    <name type="scientific">Phlebia brevispora</name>
    <dbReference type="NCBI Taxonomy" id="194682"/>
    <lineage>
        <taxon>Eukaryota</taxon>
        <taxon>Fungi</taxon>
        <taxon>Dikarya</taxon>
        <taxon>Basidiomycota</taxon>
        <taxon>Agaricomycotina</taxon>
        <taxon>Agaricomycetes</taxon>
        <taxon>Polyporales</taxon>
        <taxon>Meruliaceae</taxon>
        <taxon>Phlebia</taxon>
    </lineage>
</organism>
<proteinExistence type="predicted"/>
<dbReference type="Proteomes" id="UP001148662">
    <property type="component" value="Unassembled WGS sequence"/>
</dbReference>